<evidence type="ECO:0000256" key="3">
    <source>
        <dbReference type="ARBA" id="ARBA00023163"/>
    </source>
</evidence>
<dbReference type="PROSITE" id="PS50943">
    <property type="entry name" value="HTH_CROC1"/>
    <property type="match status" value="1"/>
</dbReference>
<dbReference type="EMBL" id="JTJJ01000046">
    <property type="protein sequence ID" value="KHJ67537.1"/>
    <property type="molecule type" value="Genomic_DNA"/>
</dbReference>
<sequence>MKTTPVPLNEMIEDAEELRALGLLSDGDVEQIATRISASEYRQRVAAVHDMSGQEIKRMRIQYGLSQALLAYTLGMSVDSVSKWERGEIKPSGPALRILNTLAAKGPDAFSF</sequence>
<evidence type="ECO:0000256" key="1">
    <source>
        <dbReference type="ARBA" id="ARBA00023015"/>
    </source>
</evidence>
<dbReference type="InterPro" id="IPR052359">
    <property type="entry name" value="HTH-type_reg/antitoxin"/>
</dbReference>
<dbReference type="Proteomes" id="UP000030853">
    <property type="component" value="Unassembled WGS sequence"/>
</dbReference>
<protein>
    <submittedName>
        <fullName evidence="5">Transcriptional regulator, XRE family protein</fullName>
    </submittedName>
</protein>
<proteinExistence type="predicted"/>
<evidence type="ECO:0000259" key="4">
    <source>
        <dbReference type="PROSITE" id="PS50943"/>
    </source>
</evidence>
<dbReference type="SMART" id="SM00530">
    <property type="entry name" value="HTH_XRE"/>
    <property type="match status" value="1"/>
</dbReference>
<dbReference type="Pfam" id="PF01381">
    <property type="entry name" value="HTH_3"/>
    <property type="match status" value="1"/>
</dbReference>
<evidence type="ECO:0000313" key="6">
    <source>
        <dbReference type="Proteomes" id="UP000030853"/>
    </source>
</evidence>
<dbReference type="PANTHER" id="PTHR36511:SF3">
    <property type="entry name" value="ANTITOXIN HIGA-2"/>
    <property type="match status" value="1"/>
</dbReference>
<gene>
    <name evidence="5" type="ORF">QU24_13555</name>
</gene>
<dbReference type="Gene3D" id="1.10.260.40">
    <property type="entry name" value="lambda repressor-like DNA-binding domains"/>
    <property type="match status" value="1"/>
</dbReference>
<organism evidence="5 6">
    <name type="scientific">Pantoea rodasii</name>
    <dbReference type="NCBI Taxonomy" id="1076549"/>
    <lineage>
        <taxon>Bacteria</taxon>
        <taxon>Pseudomonadati</taxon>
        <taxon>Pseudomonadota</taxon>
        <taxon>Gammaproteobacteria</taxon>
        <taxon>Enterobacterales</taxon>
        <taxon>Erwiniaceae</taxon>
        <taxon>Pantoea</taxon>
    </lineage>
</organism>
<evidence type="ECO:0000313" key="5">
    <source>
        <dbReference type="EMBL" id="KHJ67537.1"/>
    </source>
</evidence>
<dbReference type="GO" id="GO:0003677">
    <property type="term" value="F:DNA binding"/>
    <property type="evidence" value="ECO:0007669"/>
    <property type="project" value="UniProtKB-KW"/>
</dbReference>
<keyword evidence="2" id="KW-0238">DNA-binding</keyword>
<reference evidence="5 6" key="1">
    <citation type="submission" date="2014-11" db="EMBL/GenBank/DDBJ databases">
        <title>Genome sequencing of Pantoea rodasii ND03.</title>
        <authorList>
            <person name="Muhamad Yunos N.Y."/>
            <person name="Chan K.-G."/>
        </authorList>
    </citation>
    <scope>NUCLEOTIDE SEQUENCE [LARGE SCALE GENOMIC DNA]</scope>
    <source>
        <strain evidence="5 6">ND03</strain>
    </source>
</reference>
<dbReference type="InterPro" id="IPR010982">
    <property type="entry name" value="Lambda_DNA-bd_dom_sf"/>
</dbReference>
<dbReference type="AlphaFoldDB" id="A0A0B1R8L7"/>
<feature type="domain" description="HTH cro/C1-type" evidence="4">
    <location>
        <begin position="56"/>
        <end position="99"/>
    </location>
</feature>
<dbReference type="InterPro" id="IPR001387">
    <property type="entry name" value="Cro/C1-type_HTH"/>
</dbReference>
<keyword evidence="3" id="KW-0804">Transcription</keyword>
<dbReference type="RefSeq" id="WP_039331946.1">
    <property type="nucleotide sequence ID" value="NZ_JTJJ01000046.1"/>
</dbReference>
<evidence type="ECO:0000256" key="2">
    <source>
        <dbReference type="ARBA" id="ARBA00023125"/>
    </source>
</evidence>
<name>A0A0B1R8L7_9GAMM</name>
<dbReference type="SUPFAM" id="SSF47413">
    <property type="entry name" value="lambda repressor-like DNA-binding domains"/>
    <property type="match status" value="1"/>
</dbReference>
<accession>A0A0B1R8L7</accession>
<keyword evidence="1" id="KW-0805">Transcription regulation</keyword>
<dbReference type="CDD" id="cd00093">
    <property type="entry name" value="HTH_XRE"/>
    <property type="match status" value="1"/>
</dbReference>
<dbReference type="PANTHER" id="PTHR36511">
    <property type="entry name" value="MERR FAMILY BACTERIAL REGULATORY PROTEIN"/>
    <property type="match status" value="1"/>
</dbReference>
<comment type="caution">
    <text evidence="5">The sequence shown here is derived from an EMBL/GenBank/DDBJ whole genome shotgun (WGS) entry which is preliminary data.</text>
</comment>